<comment type="similarity">
    <text evidence="2 7">Belongs to the dihydrofolate reductase family.</text>
</comment>
<evidence type="ECO:0000313" key="9">
    <source>
        <dbReference type="EMBL" id="APX72910.1"/>
    </source>
</evidence>
<evidence type="ECO:0000256" key="2">
    <source>
        <dbReference type="ARBA" id="ARBA00009539"/>
    </source>
</evidence>
<dbReference type="GO" id="GO:0046655">
    <property type="term" value="P:folic acid metabolic process"/>
    <property type="evidence" value="ECO:0007669"/>
    <property type="project" value="TreeGrafter"/>
</dbReference>
<dbReference type="GO" id="GO:0050661">
    <property type="term" value="F:NADP binding"/>
    <property type="evidence" value="ECO:0007669"/>
    <property type="project" value="InterPro"/>
</dbReference>
<dbReference type="GO" id="GO:0005829">
    <property type="term" value="C:cytosol"/>
    <property type="evidence" value="ECO:0007669"/>
    <property type="project" value="TreeGrafter"/>
</dbReference>
<dbReference type="Pfam" id="PF00186">
    <property type="entry name" value="DHFR_1"/>
    <property type="match status" value="1"/>
</dbReference>
<evidence type="ECO:0000256" key="6">
    <source>
        <dbReference type="ARBA" id="ARBA00023002"/>
    </source>
</evidence>
<evidence type="ECO:0000313" key="10">
    <source>
        <dbReference type="Proteomes" id="UP000187499"/>
    </source>
</evidence>
<dbReference type="SUPFAM" id="SSF53597">
    <property type="entry name" value="Dihydrofolate reductase-like"/>
    <property type="match status" value="1"/>
</dbReference>
<dbReference type="GO" id="GO:0006730">
    <property type="term" value="P:one-carbon metabolic process"/>
    <property type="evidence" value="ECO:0007669"/>
    <property type="project" value="UniProtKB-KW"/>
</dbReference>
<evidence type="ECO:0000256" key="1">
    <source>
        <dbReference type="ARBA" id="ARBA00004903"/>
    </source>
</evidence>
<dbReference type="Proteomes" id="UP000187499">
    <property type="component" value="Chromosome"/>
</dbReference>
<gene>
    <name evidence="9" type="ORF">BTM29_10250</name>
</gene>
<evidence type="ECO:0000256" key="7">
    <source>
        <dbReference type="PIRNR" id="PIRNR000194"/>
    </source>
</evidence>
<dbReference type="AlphaFoldDB" id="A0A1P8Q4Y6"/>
<dbReference type="PANTHER" id="PTHR48069:SF3">
    <property type="entry name" value="DIHYDROFOLATE REDUCTASE"/>
    <property type="match status" value="1"/>
</dbReference>
<keyword evidence="10" id="KW-1185">Reference proteome</keyword>
<comment type="catalytic activity">
    <reaction evidence="7">
        <text>(6S)-5,6,7,8-tetrahydrofolate + NADP(+) = 7,8-dihydrofolate + NADPH + H(+)</text>
        <dbReference type="Rhea" id="RHEA:15009"/>
        <dbReference type="ChEBI" id="CHEBI:15378"/>
        <dbReference type="ChEBI" id="CHEBI:57451"/>
        <dbReference type="ChEBI" id="CHEBI:57453"/>
        <dbReference type="ChEBI" id="CHEBI:57783"/>
        <dbReference type="ChEBI" id="CHEBI:58349"/>
        <dbReference type="EC" id="1.5.1.3"/>
    </reaction>
</comment>
<dbReference type="InterPro" id="IPR024072">
    <property type="entry name" value="DHFR-like_dom_sf"/>
</dbReference>
<proteinExistence type="inferred from homology"/>
<evidence type="ECO:0000259" key="8">
    <source>
        <dbReference type="PROSITE" id="PS51330"/>
    </source>
</evidence>
<evidence type="ECO:0000256" key="5">
    <source>
        <dbReference type="ARBA" id="ARBA00022857"/>
    </source>
</evidence>
<dbReference type="InterPro" id="IPR001796">
    <property type="entry name" value="DHFR_dom"/>
</dbReference>
<comment type="function">
    <text evidence="7">Key enzyme in folate metabolism. Catalyzes an essential reaction for de novo glycine and purine synthesis, and for DNA precursor synthesis.</text>
</comment>
<dbReference type="KEGG" id="lalw:BTM29_10250"/>
<dbReference type="RefSeq" id="WP_076617140.1">
    <property type="nucleotide sequence ID" value="NZ_CP019323.1"/>
</dbReference>
<evidence type="ECO:0000256" key="4">
    <source>
        <dbReference type="ARBA" id="ARBA00022563"/>
    </source>
</evidence>
<dbReference type="EMBL" id="CP019323">
    <property type="protein sequence ID" value="APX72910.1"/>
    <property type="molecule type" value="Genomic_DNA"/>
</dbReference>
<organism evidence="9 10">
    <name type="scientific">Companilactobacillus allii</name>
    <dbReference type="NCBI Taxonomy" id="1847728"/>
    <lineage>
        <taxon>Bacteria</taxon>
        <taxon>Bacillati</taxon>
        <taxon>Bacillota</taxon>
        <taxon>Bacilli</taxon>
        <taxon>Lactobacillales</taxon>
        <taxon>Lactobacillaceae</taxon>
        <taxon>Companilactobacillus</taxon>
    </lineage>
</organism>
<name>A0A1P8Q4Y6_9LACO</name>
<feature type="domain" description="DHFR" evidence="8">
    <location>
        <begin position="2"/>
        <end position="162"/>
    </location>
</feature>
<dbReference type="OrthoDB" id="9804315at2"/>
<dbReference type="PROSITE" id="PS51330">
    <property type="entry name" value="DHFR_2"/>
    <property type="match status" value="1"/>
</dbReference>
<sequence>MKISFVWAEDKNHIIGKDGKLPWSLPNDMLRFKNITTGHPIVMGRKTYESFPNGPLLNRLNIVLSRNENYKVPNSVVLITDKSQLSEYVKPDEEVMVIGGSSIFEIFKDDVDRLYLTRIDHEFGGDTVMPRIDYDKFVLVEKKEGVMDDKNIYPYTFKTYQKKIN</sequence>
<comment type="pathway">
    <text evidence="1 7">Cofactor biosynthesis; tetrahydrofolate biosynthesis; 5,6,7,8-tetrahydrofolate from 7,8-dihydrofolate: step 1/1.</text>
</comment>
<dbReference type="CDD" id="cd00209">
    <property type="entry name" value="DHFR"/>
    <property type="match status" value="1"/>
</dbReference>
<dbReference type="STRING" id="1847728.BTM29_10250"/>
<dbReference type="Gene3D" id="3.40.430.10">
    <property type="entry name" value="Dihydrofolate Reductase, subunit A"/>
    <property type="match status" value="1"/>
</dbReference>
<dbReference type="EC" id="1.5.1.3" evidence="3 7"/>
<dbReference type="GO" id="GO:0046654">
    <property type="term" value="P:tetrahydrofolate biosynthetic process"/>
    <property type="evidence" value="ECO:0007669"/>
    <property type="project" value="UniProtKB-UniPathway"/>
</dbReference>
<dbReference type="GO" id="GO:0046452">
    <property type="term" value="P:dihydrofolate metabolic process"/>
    <property type="evidence" value="ECO:0007669"/>
    <property type="project" value="TreeGrafter"/>
</dbReference>
<keyword evidence="6 7" id="KW-0560">Oxidoreductase</keyword>
<dbReference type="PIRSF" id="PIRSF000194">
    <property type="entry name" value="DHFR"/>
    <property type="match status" value="1"/>
</dbReference>
<dbReference type="UniPathway" id="UPA00077">
    <property type="reaction ID" value="UER00158"/>
</dbReference>
<evidence type="ECO:0000256" key="3">
    <source>
        <dbReference type="ARBA" id="ARBA00012856"/>
    </source>
</evidence>
<keyword evidence="5 7" id="KW-0521">NADP</keyword>
<protein>
    <recommendedName>
        <fullName evidence="3 7">Dihydrofolate reductase</fullName>
        <ecNumber evidence="3 7">1.5.1.3</ecNumber>
    </recommendedName>
</protein>
<accession>A0A1P8Q4Y6</accession>
<dbReference type="GO" id="GO:0004146">
    <property type="term" value="F:dihydrofolate reductase activity"/>
    <property type="evidence" value="ECO:0007669"/>
    <property type="project" value="UniProtKB-EC"/>
</dbReference>
<dbReference type="PRINTS" id="PR00070">
    <property type="entry name" value="DHFR"/>
</dbReference>
<dbReference type="PANTHER" id="PTHR48069">
    <property type="entry name" value="DIHYDROFOLATE REDUCTASE"/>
    <property type="match status" value="1"/>
</dbReference>
<dbReference type="InterPro" id="IPR012259">
    <property type="entry name" value="DHFR"/>
</dbReference>
<keyword evidence="4 7" id="KW-0554">One-carbon metabolism</keyword>
<reference evidence="10" key="1">
    <citation type="submission" date="2016-12" db="EMBL/GenBank/DDBJ databases">
        <authorList>
            <person name="Jung M.Y."/>
            <person name="Lee S.H."/>
        </authorList>
    </citation>
    <scope>NUCLEOTIDE SEQUENCE [LARGE SCALE GENOMIC DNA]</scope>
    <source>
        <strain evidence="10">WiKim39</strain>
    </source>
</reference>